<sequence>MSPRLEYRRLRRVLNESLQPFSDIASDALTEEIEKDLLIALSQVFRQVKQWTHDFDSDEELLVEPVDDGECSVSSPSHLDDRHCLANIIGDLMFLLAVNSRYAQHLAGNTLVAISEFLLTSVCSYEHLVIPVNCGISHKCDSNNNFYLQDSGWDDFMQLLCLCLELAICNSVISSSEPGELKTTYLDYEPSTSRSLLKLKLKSANWSVVAAIFQVLRNIQKYLKQDFDYKIMKAYIDSVSSLILNLPWDILRQIYAGHNTEALQGSAKDVLVQTEAVKSEEITVFFGNFIQFLCSLVTQSSCLDDGVAFTPVISKIINLVPKLTAWCHTELQSLHHVRISHYFRHKVLMLMIKLSSSSHVDQTIHVTWMHLVCKYFEDLLLQPISGCSLNLVSMKGSPDEPQRAYENLKHNCTNDLNLDSECRSESLGLIKLHEWLQAHVPADILVNDELYFDRCVRFTLSFLQLFTHEDDILFEMLLQLFRVPFHPDRRFIKDEPLAEVENHITFLASDLFNPIHLFHLFLAEIHYDHQVLLDYLISKDTGSSCAEYLLRSLRIVCNSWSLFVEFPGLEEGLGQLSPKRQKVMEDCTAFKGVLSPTSLKDGGRNYRQPFVAARDCLVSLKTSINSLNQKNLFPYNPQVLLRRLTRFQELCVKQ</sequence>
<dbReference type="Pfam" id="PF14694">
    <property type="entry name" value="LINES_N"/>
    <property type="match status" value="1"/>
</dbReference>
<dbReference type="InterPro" id="IPR032794">
    <property type="entry name" value="LINES_N"/>
</dbReference>
<dbReference type="PANTHER" id="PTHR16057">
    <property type="entry name" value="WINS1, 2 PROTEIN"/>
    <property type="match status" value="1"/>
</dbReference>
<feature type="domain" description="Protein Lines C-terminal" evidence="2">
    <location>
        <begin position="615"/>
        <end position="649"/>
    </location>
</feature>
<evidence type="ECO:0000259" key="2">
    <source>
        <dbReference type="Pfam" id="PF14695"/>
    </source>
</evidence>
<organism evidence="3 4">
    <name type="scientific">Rehmannia glutinosa</name>
    <name type="common">Chinese foxglove</name>
    <dbReference type="NCBI Taxonomy" id="99300"/>
    <lineage>
        <taxon>Eukaryota</taxon>
        <taxon>Viridiplantae</taxon>
        <taxon>Streptophyta</taxon>
        <taxon>Embryophyta</taxon>
        <taxon>Tracheophyta</taxon>
        <taxon>Spermatophyta</taxon>
        <taxon>Magnoliopsida</taxon>
        <taxon>eudicotyledons</taxon>
        <taxon>Gunneridae</taxon>
        <taxon>Pentapetalae</taxon>
        <taxon>asterids</taxon>
        <taxon>lamiids</taxon>
        <taxon>Lamiales</taxon>
        <taxon>Orobanchaceae</taxon>
        <taxon>Rehmannieae</taxon>
        <taxon>Rehmannia</taxon>
    </lineage>
</organism>
<comment type="caution">
    <text evidence="3">The sequence shown here is derived from an EMBL/GenBank/DDBJ whole genome shotgun (WGS) entry which is preliminary data.</text>
</comment>
<protein>
    <recommendedName>
        <fullName evidence="5">Protein Lines C-terminal domain-containing protein</fullName>
    </recommendedName>
</protein>
<name>A0ABR0V4V4_REHGL</name>
<evidence type="ECO:0008006" key="5">
    <source>
        <dbReference type="Google" id="ProtNLM"/>
    </source>
</evidence>
<evidence type="ECO:0000313" key="4">
    <source>
        <dbReference type="Proteomes" id="UP001318860"/>
    </source>
</evidence>
<gene>
    <name evidence="3" type="ORF">DH2020_037216</name>
</gene>
<dbReference type="PANTHER" id="PTHR16057:SF1">
    <property type="entry name" value="PROTEIN LINES HOMOLOG 1"/>
    <property type="match status" value="1"/>
</dbReference>
<keyword evidence="4" id="KW-1185">Reference proteome</keyword>
<dbReference type="Pfam" id="PF14695">
    <property type="entry name" value="LINES_C"/>
    <property type="match status" value="1"/>
</dbReference>
<dbReference type="InterPro" id="IPR029415">
    <property type="entry name" value="Lines_C"/>
</dbReference>
<accession>A0ABR0V4V4</accession>
<dbReference type="EMBL" id="JABTTQ020001674">
    <property type="protein sequence ID" value="KAK6129055.1"/>
    <property type="molecule type" value="Genomic_DNA"/>
</dbReference>
<evidence type="ECO:0000259" key="1">
    <source>
        <dbReference type="Pfam" id="PF14694"/>
    </source>
</evidence>
<dbReference type="Proteomes" id="UP001318860">
    <property type="component" value="Unassembled WGS sequence"/>
</dbReference>
<feature type="domain" description="Protein Lines N-terminal" evidence="1">
    <location>
        <begin position="457"/>
        <end position="565"/>
    </location>
</feature>
<evidence type="ECO:0000313" key="3">
    <source>
        <dbReference type="EMBL" id="KAK6129055.1"/>
    </source>
</evidence>
<proteinExistence type="predicted"/>
<dbReference type="InterPro" id="IPR024875">
    <property type="entry name" value="Protein_Lines"/>
</dbReference>
<reference evidence="3 4" key="1">
    <citation type="journal article" date="2021" name="Comput. Struct. Biotechnol. J.">
        <title>De novo genome assembly of the potent medicinal plant Rehmannia glutinosa using nanopore technology.</title>
        <authorList>
            <person name="Ma L."/>
            <person name="Dong C."/>
            <person name="Song C."/>
            <person name="Wang X."/>
            <person name="Zheng X."/>
            <person name="Niu Y."/>
            <person name="Chen S."/>
            <person name="Feng W."/>
        </authorList>
    </citation>
    <scope>NUCLEOTIDE SEQUENCE [LARGE SCALE GENOMIC DNA]</scope>
    <source>
        <strain evidence="3">DH-2019</strain>
    </source>
</reference>